<evidence type="ECO:0000256" key="2">
    <source>
        <dbReference type="ARBA" id="ARBA00011322"/>
    </source>
</evidence>
<feature type="coiled-coil region" evidence="4">
    <location>
        <begin position="653"/>
        <end position="722"/>
    </location>
</feature>
<dbReference type="AlphaFoldDB" id="A0A2W1P6M7"/>
<reference evidence="6" key="1">
    <citation type="submission" date="2018-06" db="EMBL/GenBank/DDBJ databases">
        <title>Paenibacillus xerothermodurans sp. nov. an extremely dry heat resistant spore forming bacterium isolated from the soil of Cape Canaveral, Florida.</title>
        <authorList>
            <person name="Seuylemezian A."/>
            <person name="Kaur N."/>
            <person name="Patil P."/>
            <person name="Patil P."/>
            <person name="Mayilraj S."/>
            <person name="Vaishampayan P."/>
        </authorList>
    </citation>
    <scope>NUCLEOTIDE SEQUENCE [LARGE SCALE GENOMIC DNA]</scope>
    <source>
        <strain evidence="6">ATCC 27380</strain>
    </source>
</reference>
<dbReference type="GO" id="GO:0016887">
    <property type="term" value="F:ATP hydrolysis activity"/>
    <property type="evidence" value="ECO:0007669"/>
    <property type="project" value="InterPro"/>
</dbReference>
<feature type="coiled-coil region" evidence="4">
    <location>
        <begin position="753"/>
        <end position="870"/>
    </location>
</feature>
<comment type="similarity">
    <text evidence="1">Belongs to the SMC family. SbcC subfamily.</text>
</comment>
<dbReference type="InterPro" id="IPR038729">
    <property type="entry name" value="Rad50/SbcC_AAA"/>
</dbReference>
<protein>
    <recommendedName>
        <fullName evidence="3">Nuclease SbcCD subunit C</fullName>
    </recommendedName>
</protein>
<dbReference type="Pfam" id="PF13476">
    <property type="entry name" value="AAA_23"/>
    <property type="match status" value="1"/>
</dbReference>
<dbReference type="PANTHER" id="PTHR32114:SF2">
    <property type="entry name" value="ABC TRANSPORTER ABCH.3"/>
    <property type="match status" value="1"/>
</dbReference>
<dbReference type="PANTHER" id="PTHR32114">
    <property type="entry name" value="ABC TRANSPORTER ABCH.3"/>
    <property type="match status" value="1"/>
</dbReference>
<dbReference type="EMBL" id="NHRJ02000001">
    <property type="protein sequence ID" value="PZE22708.1"/>
    <property type="molecule type" value="Genomic_DNA"/>
</dbReference>
<dbReference type="GO" id="GO:0006302">
    <property type="term" value="P:double-strand break repair"/>
    <property type="evidence" value="ECO:0007669"/>
    <property type="project" value="InterPro"/>
</dbReference>
<accession>A0A2W1P6M7</accession>
<name>A0A2W1P6M7_PAEXE</name>
<evidence type="ECO:0000313" key="6">
    <source>
        <dbReference type="EMBL" id="PZE22708.1"/>
    </source>
</evidence>
<dbReference type="Gene3D" id="3.40.50.300">
    <property type="entry name" value="P-loop containing nucleotide triphosphate hydrolases"/>
    <property type="match status" value="2"/>
</dbReference>
<keyword evidence="4" id="KW-0175">Coiled coil</keyword>
<proteinExistence type="inferred from homology"/>
<organism evidence="6 7">
    <name type="scientific">Paenibacillus xerothermodurans</name>
    <dbReference type="NCBI Taxonomy" id="1977292"/>
    <lineage>
        <taxon>Bacteria</taxon>
        <taxon>Bacillati</taxon>
        <taxon>Bacillota</taxon>
        <taxon>Bacilli</taxon>
        <taxon>Bacillales</taxon>
        <taxon>Paenibacillaceae</taxon>
        <taxon>Paenibacillus</taxon>
    </lineage>
</organism>
<comment type="caution">
    <text evidence="6">The sequence shown here is derived from an EMBL/GenBank/DDBJ whole genome shotgun (WGS) entry which is preliminary data.</text>
</comment>
<feature type="coiled-coil region" evidence="4">
    <location>
        <begin position="217"/>
        <end position="271"/>
    </location>
</feature>
<dbReference type="InterPro" id="IPR027417">
    <property type="entry name" value="P-loop_NTPase"/>
</dbReference>
<comment type="subunit">
    <text evidence="2">Heterodimer of SbcC and SbcD.</text>
</comment>
<evidence type="ECO:0000259" key="5">
    <source>
        <dbReference type="Pfam" id="PF13476"/>
    </source>
</evidence>
<evidence type="ECO:0000256" key="1">
    <source>
        <dbReference type="ARBA" id="ARBA00006930"/>
    </source>
</evidence>
<keyword evidence="7" id="KW-1185">Reference proteome</keyword>
<feature type="domain" description="Rad50/SbcC-type AAA" evidence="5">
    <location>
        <begin position="6"/>
        <end position="256"/>
    </location>
</feature>
<feature type="coiled-coil region" evidence="4">
    <location>
        <begin position="351"/>
        <end position="470"/>
    </location>
</feature>
<evidence type="ECO:0000256" key="3">
    <source>
        <dbReference type="ARBA" id="ARBA00013368"/>
    </source>
</evidence>
<evidence type="ECO:0000256" key="4">
    <source>
        <dbReference type="SAM" id="Coils"/>
    </source>
</evidence>
<evidence type="ECO:0000313" key="7">
    <source>
        <dbReference type="Proteomes" id="UP000214746"/>
    </source>
</evidence>
<dbReference type="SUPFAM" id="SSF52540">
    <property type="entry name" value="P-loop containing nucleoside triphosphate hydrolases"/>
    <property type="match status" value="1"/>
</dbReference>
<gene>
    <name evidence="6" type="ORF">CBW46_002780</name>
</gene>
<sequence length="1175" mass="129169">MRPMYLNIAGLQSYRAPQEIDFTALCDAGVFGIFGPTGSGKSSILDAMTLALFGKVERAANGTQGIMNHAEQTLSVSFTFELGQAEGAVRYRVDRQFKRGGEVSVNNTVSRLIRYQDGETIVLADKAGEVNQRVHDILGLSMQDFTRAVVLPQGKFAEFLALKGSERRQMLQRLFHLEPYGDQLSAKTAARFKATDAAIKELAAEQQGLGDASQQALDAAAEALRAAARAAQQLREQLIAREARAAELRRVRELQQALARVQRHLAEHAARAPHVHALKARLTRAAHAERAHPYARRRGLAAARLTRERDAAAGAADARSQAQAALERASAAHAAARDALAAQEAPLLLRLDKLQQALALADELAQQREQLGELAAREAQAASALQAARERQLLERGLRDKALQLQAELKEELQRTEVRSEARERLHEALQEKRAIEQLRRQLAEQQTELQRLQQELDTLNFDVEAARQQERQWAAGLGEWLQAASAVHQAAVRSEGMLQHILHMVSLAIAQRKQHSKDAELHTMAAELAAHLVSGEACLVCGATQHPQPFAVPEAPVGAVPAAADTSRLERMQTTAGQKLLSASQLLVTLSGAVQQCQPLLPQLLANEHLAEVAAALQEWEQVTVTTHQGVNAHLQPARQADAPERPLQELLPESAADLAETEQQLEQMLAEAAHGLQQAQAQIQQLQQQLQLLLQERSAIERLSAEKQAQRRTLSTLIETAQSRAARSAESLAEQITDWNGRFDGLSFDTVEAAVEQVRLQEKKTEELRQRLEKSVTYLDDKQSLIAGLQEQSSALDRTSVQLETELKNLQQQVTEKAARLNEWAGDQSVQEQLGAAKRRLDGLKITADQAKQELEAAQITMHAAAQADAAAARAVDDAAEQAQTAESEWLEHAALLGFAKPEEVQAAILDDEQKAAAVAEVEEYGRTEHQLQSEERQLTEHLASRSVTEEEWTALEADLAECKRQDEIALQTQAKAERDWESLQAKHARWSELESKRTAKQAELTLLSKLQSVLRGNAFVEFLAEEQLNQVSRAASERLGQLTRQKYAIEVDSTGGFIVRDDANGGVKRPVASLSGGETFLTSLSLALALSAQIQLKGQYPLEFFFLDEGFGTLDQDLLETVIVALEKLHLDKLTVGVISHVPELRARLPRRLVVQPPEPGGRGSTLSLETL</sequence>
<dbReference type="OrthoDB" id="9795626at2"/>
<dbReference type="Pfam" id="PF13558">
    <property type="entry name" value="SbcC_Walker_B"/>
    <property type="match status" value="1"/>
</dbReference>
<dbReference type="Proteomes" id="UP000214746">
    <property type="component" value="Unassembled WGS sequence"/>
</dbReference>